<evidence type="ECO:0000313" key="2">
    <source>
        <dbReference type="EMBL" id="TQQ80769.1"/>
    </source>
</evidence>
<dbReference type="AlphaFoldDB" id="A0A544QPD5"/>
<comment type="caution">
    <text evidence="2">The sequence shown here is derived from an EMBL/GenBank/DDBJ whole genome shotgun (WGS) entry which is preliminary data.</text>
</comment>
<feature type="transmembrane region" description="Helical" evidence="1">
    <location>
        <begin position="77"/>
        <end position="94"/>
    </location>
</feature>
<name>A0A544QPD5_9EURY</name>
<reference evidence="2 3" key="1">
    <citation type="submission" date="2019-02" db="EMBL/GenBank/DDBJ databases">
        <title>Halonotius sp. a new haloqrchaeon isolated from saline water.</title>
        <authorList>
            <person name="Duran-Viseras A."/>
            <person name="Sanchez-Porro C."/>
            <person name="Ventosa A."/>
        </authorList>
    </citation>
    <scope>NUCLEOTIDE SEQUENCE [LARGE SCALE GENOMIC DNA]</scope>
    <source>
        <strain evidence="2 3">F9-27</strain>
    </source>
</reference>
<feature type="transmembrane region" description="Helical" evidence="1">
    <location>
        <begin position="49"/>
        <end position="71"/>
    </location>
</feature>
<proteinExistence type="predicted"/>
<feature type="transmembrane region" description="Helical" evidence="1">
    <location>
        <begin position="106"/>
        <end position="129"/>
    </location>
</feature>
<keyword evidence="1" id="KW-0472">Membrane</keyword>
<evidence type="ECO:0000256" key="1">
    <source>
        <dbReference type="SAM" id="Phobius"/>
    </source>
</evidence>
<dbReference type="InterPro" id="IPR055896">
    <property type="entry name" value="DUF7473"/>
</dbReference>
<protein>
    <submittedName>
        <fullName evidence="2">Uncharacterized protein</fullName>
    </submittedName>
</protein>
<feature type="transmembrane region" description="Helical" evidence="1">
    <location>
        <begin position="26"/>
        <end position="42"/>
    </location>
</feature>
<dbReference type="RefSeq" id="WP_142443880.1">
    <property type="nucleotide sequence ID" value="NZ_SESI01000002.1"/>
</dbReference>
<keyword evidence="1" id="KW-1133">Transmembrane helix</keyword>
<dbReference type="Proteomes" id="UP000315385">
    <property type="component" value="Unassembled WGS sequence"/>
</dbReference>
<keyword evidence="3" id="KW-1185">Reference proteome</keyword>
<dbReference type="OrthoDB" id="326734at2157"/>
<dbReference type="Pfam" id="PF24285">
    <property type="entry name" value="DUF7473"/>
    <property type="match status" value="1"/>
</dbReference>
<evidence type="ECO:0000313" key="3">
    <source>
        <dbReference type="Proteomes" id="UP000315385"/>
    </source>
</evidence>
<gene>
    <name evidence="2" type="ORF">EWF95_09845</name>
</gene>
<accession>A0A544QPD5</accession>
<sequence>MSVAGSSLSAALTLQAAPSPTAILGTVGLLALFLSITAHLAARNVLGDVAVIKALGVGVGPAVVSTGTALLSLPGPLGILLALAVDAVAIQLLYRQPRRTTGLITAIHAIITVILGTVVGGAVILYMSAPG</sequence>
<keyword evidence="1" id="KW-0812">Transmembrane</keyword>
<organism evidence="2 3">
    <name type="scientific">Halonotius roseus</name>
    <dbReference type="NCBI Taxonomy" id="2511997"/>
    <lineage>
        <taxon>Archaea</taxon>
        <taxon>Methanobacteriati</taxon>
        <taxon>Methanobacteriota</taxon>
        <taxon>Stenosarchaea group</taxon>
        <taxon>Halobacteria</taxon>
        <taxon>Halobacteriales</taxon>
        <taxon>Haloferacaceae</taxon>
        <taxon>Halonotius</taxon>
    </lineage>
</organism>
<dbReference type="EMBL" id="SESI01000002">
    <property type="protein sequence ID" value="TQQ80769.1"/>
    <property type="molecule type" value="Genomic_DNA"/>
</dbReference>